<keyword evidence="12" id="KW-1185">Reference proteome</keyword>
<dbReference type="OrthoDB" id="62956at2759"/>
<feature type="transmembrane region" description="Helical" evidence="8">
    <location>
        <begin position="174"/>
        <end position="196"/>
    </location>
</feature>
<sequence>MIFLKYNHIFIFLFLLLKFQKICCTHFTIMSHEKDCFHFKAETKNIIVGSYEIIDTNASCIITILNNQNKKNEYLFKSTNNQDKFEFQATTSGMHSFCYENKSNVDLTIIFNLRVKEVHGVNESELSTVDDVQNINDEAYDLYEKFLEVYDEQERMMEKAHLYKQFNEKINSKLILWSEIQIVLLIILTLIHIYYIKSFFEIKTIV</sequence>
<dbReference type="SMART" id="SM01190">
    <property type="entry name" value="EMP24_GP25L"/>
    <property type="match status" value="1"/>
</dbReference>
<evidence type="ECO:0000256" key="4">
    <source>
        <dbReference type="ARBA" id="ARBA00022729"/>
    </source>
</evidence>
<dbReference type="VEuPathDB" id="PlasmoDB:PRELSG_1412400"/>
<accession>A0A1J1HAH7</accession>
<feature type="chain" id="PRO_5012633738" evidence="9">
    <location>
        <begin position="25"/>
        <end position="206"/>
    </location>
</feature>
<organism evidence="11 12">
    <name type="scientific">Plasmodium relictum</name>
    <dbReference type="NCBI Taxonomy" id="85471"/>
    <lineage>
        <taxon>Eukaryota</taxon>
        <taxon>Sar</taxon>
        <taxon>Alveolata</taxon>
        <taxon>Apicomplexa</taxon>
        <taxon>Aconoidasida</taxon>
        <taxon>Haemosporida</taxon>
        <taxon>Plasmodiidae</taxon>
        <taxon>Plasmodium</taxon>
        <taxon>Plasmodium (Haemamoeba)</taxon>
    </lineage>
</organism>
<gene>
    <name evidence="11" type="ORF">PRELSG_1412400</name>
</gene>
<keyword evidence="3 7" id="KW-0812">Transmembrane</keyword>
<dbReference type="InterPro" id="IPR015720">
    <property type="entry name" value="Emp24-like"/>
</dbReference>
<evidence type="ECO:0000313" key="12">
    <source>
        <dbReference type="Proteomes" id="UP000220158"/>
    </source>
</evidence>
<evidence type="ECO:0000256" key="6">
    <source>
        <dbReference type="ARBA" id="ARBA00023136"/>
    </source>
</evidence>
<dbReference type="RefSeq" id="XP_028534915.1">
    <property type="nucleotide sequence ID" value="XM_028679175.1"/>
</dbReference>
<dbReference type="Proteomes" id="UP000220158">
    <property type="component" value="Chromosome 14"/>
</dbReference>
<evidence type="ECO:0000313" key="11">
    <source>
        <dbReference type="EMBL" id="CRH02395.1"/>
    </source>
</evidence>
<dbReference type="InterPro" id="IPR009038">
    <property type="entry name" value="GOLD_dom"/>
</dbReference>
<evidence type="ECO:0000256" key="7">
    <source>
        <dbReference type="RuleBase" id="RU003827"/>
    </source>
</evidence>
<dbReference type="GeneID" id="39738555"/>
<evidence type="ECO:0000259" key="10">
    <source>
        <dbReference type="PROSITE" id="PS50866"/>
    </source>
</evidence>
<comment type="similarity">
    <text evidence="2 7">Belongs to the EMP24/GP25L family.</text>
</comment>
<dbReference type="GO" id="GO:0016020">
    <property type="term" value="C:membrane"/>
    <property type="evidence" value="ECO:0007669"/>
    <property type="project" value="UniProtKB-SubCell"/>
</dbReference>
<dbReference type="PROSITE" id="PS50866">
    <property type="entry name" value="GOLD"/>
    <property type="match status" value="1"/>
</dbReference>
<comment type="subcellular location">
    <subcellularLocation>
        <location evidence="1 7">Membrane</location>
        <topology evidence="1 7">Single-pass type I membrane protein</topology>
    </subcellularLocation>
</comment>
<proteinExistence type="inferred from homology"/>
<dbReference type="Pfam" id="PF01105">
    <property type="entry name" value="EMP24_GP25L"/>
    <property type="match status" value="1"/>
</dbReference>
<evidence type="ECO:0000256" key="3">
    <source>
        <dbReference type="ARBA" id="ARBA00022692"/>
    </source>
</evidence>
<evidence type="ECO:0000256" key="8">
    <source>
        <dbReference type="SAM" id="Phobius"/>
    </source>
</evidence>
<evidence type="ECO:0000256" key="9">
    <source>
        <dbReference type="SAM" id="SignalP"/>
    </source>
</evidence>
<keyword evidence="6 8" id="KW-0472">Membrane</keyword>
<feature type="domain" description="GOLD" evidence="10">
    <location>
        <begin position="34"/>
        <end position="115"/>
    </location>
</feature>
<evidence type="ECO:0000256" key="5">
    <source>
        <dbReference type="ARBA" id="ARBA00022989"/>
    </source>
</evidence>
<keyword evidence="4 9" id="KW-0732">Signal</keyword>
<protein>
    <submittedName>
        <fullName evidence="11">Cop-coated vesicle membrane protein p24, putative</fullName>
    </submittedName>
</protein>
<dbReference type="EMBL" id="LN835309">
    <property type="protein sequence ID" value="CRH02395.1"/>
    <property type="molecule type" value="Genomic_DNA"/>
</dbReference>
<dbReference type="KEGG" id="prel:PRELSG_1412400"/>
<name>A0A1J1HAH7_PLARL</name>
<feature type="signal peptide" evidence="9">
    <location>
        <begin position="1"/>
        <end position="24"/>
    </location>
</feature>
<dbReference type="AlphaFoldDB" id="A0A1J1HAH7"/>
<reference evidence="11 12" key="1">
    <citation type="submission" date="2015-04" db="EMBL/GenBank/DDBJ databases">
        <authorList>
            <consortium name="Pathogen Informatics"/>
        </authorList>
    </citation>
    <scope>NUCLEOTIDE SEQUENCE [LARGE SCALE GENOMIC DNA]</scope>
    <source>
        <strain evidence="11 12">SGS1</strain>
    </source>
</reference>
<evidence type="ECO:0000256" key="1">
    <source>
        <dbReference type="ARBA" id="ARBA00004479"/>
    </source>
</evidence>
<keyword evidence="5 8" id="KW-1133">Transmembrane helix</keyword>
<dbReference type="PANTHER" id="PTHR22811">
    <property type="entry name" value="TRANSMEMBRANE EMP24 DOMAIN-CONTAINING PROTEIN"/>
    <property type="match status" value="1"/>
</dbReference>
<evidence type="ECO:0000256" key="2">
    <source>
        <dbReference type="ARBA" id="ARBA00007104"/>
    </source>
</evidence>
<dbReference type="OMA" id="QEKMMET"/>